<name>A0ABD3HMF5_9MARC</name>
<keyword evidence="3" id="KW-1185">Reference proteome</keyword>
<reference evidence="2 3" key="1">
    <citation type="submission" date="2024-09" db="EMBL/GenBank/DDBJ databases">
        <title>Chromosome-scale assembly of Riccia sorocarpa.</title>
        <authorList>
            <person name="Paukszto L."/>
        </authorList>
    </citation>
    <scope>NUCLEOTIDE SEQUENCE [LARGE SCALE GENOMIC DNA]</scope>
    <source>
        <strain evidence="2">LP-2024</strain>
        <tissue evidence="2">Aerial parts of the thallus</tissue>
    </source>
</reference>
<dbReference type="Proteomes" id="UP001633002">
    <property type="component" value="Unassembled WGS sequence"/>
</dbReference>
<gene>
    <name evidence="2" type="ORF">R1sor_005131</name>
</gene>
<evidence type="ECO:0000256" key="1">
    <source>
        <dbReference type="SAM" id="MobiDB-lite"/>
    </source>
</evidence>
<evidence type="ECO:0000313" key="2">
    <source>
        <dbReference type="EMBL" id="KAL3691480.1"/>
    </source>
</evidence>
<dbReference type="AlphaFoldDB" id="A0ABD3HMF5"/>
<proteinExistence type="predicted"/>
<feature type="region of interest" description="Disordered" evidence="1">
    <location>
        <begin position="146"/>
        <end position="198"/>
    </location>
</feature>
<sequence>MPSIERPIPFHAPFLQPNFGGRARADGGIVEGGLFRNFSNVSIPAVHLASAGFPASSGPAAYPPLYFPLVHQNSPPPNVVLSPLFPSSSVAVQPPISPRDLAMFDVVMTLSSSLKRQGKEKEQKLPNKFTEEHCDLMAPFMNKRPSVTLTGMSESSETDSHAASENVQTESDTWSPRDDNPVDQPVATKDEAGNCHPGVQLPPDASGALDTMVLAAVIAAVQAVVEVLEAE</sequence>
<organism evidence="2 3">
    <name type="scientific">Riccia sorocarpa</name>
    <dbReference type="NCBI Taxonomy" id="122646"/>
    <lineage>
        <taxon>Eukaryota</taxon>
        <taxon>Viridiplantae</taxon>
        <taxon>Streptophyta</taxon>
        <taxon>Embryophyta</taxon>
        <taxon>Marchantiophyta</taxon>
        <taxon>Marchantiopsida</taxon>
        <taxon>Marchantiidae</taxon>
        <taxon>Marchantiales</taxon>
        <taxon>Ricciaceae</taxon>
        <taxon>Riccia</taxon>
    </lineage>
</organism>
<comment type="caution">
    <text evidence="2">The sequence shown here is derived from an EMBL/GenBank/DDBJ whole genome shotgun (WGS) entry which is preliminary data.</text>
</comment>
<accession>A0ABD3HMF5</accession>
<feature type="compositionally biased region" description="Polar residues" evidence="1">
    <location>
        <begin position="146"/>
        <end position="174"/>
    </location>
</feature>
<protein>
    <submittedName>
        <fullName evidence="2">Uncharacterized protein</fullName>
    </submittedName>
</protein>
<dbReference type="EMBL" id="JBJQOH010000003">
    <property type="protein sequence ID" value="KAL3691480.1"/>
    <property type="molecule type" value="Genomic_DNA"/>
</dbReference>
<evidence type="ECO:0000313" key="3">
    <source>
        <dbReference type="Proteomes" id="UP001633002"/>
    </source>
</evidence>